<feature type="compositionally biased region" description="Low complexity" evidence="1">
    <location>
        <begin position="91"/>
        <end position="101"/>
    </location>
</feature>
<evidence type="ECO:0000313" key="2">
    <source>
        <dbReference type="EMBL" id="KAK8870020.1"/>
    </source>
</evidence>
<proteinExistence type="predicted"/>
<feature type="region of interest" description="Disordered" evidence="1">
    <location>
        <begin position="49"/>
        <end position="102"/>
    </location>
</feature>
<evidence type="ECO:0000256" key="1">
    <source>
        <dbReference type="SAM" id="MobiDB-lite"/>
    </source>
</evidence>
<evidence type="ECO:0000313" key="3">
    <source>
        <dbReference type="Proteomes" id="UP001388673"/>
    </source>
</evidence>
<gene>
    <name evidence="2" type="ORF">IAR55_000590</name>
</gene>
<reference evidence="2 3" key="1">
    <citation type="journal article" date="2024" name="bioRxiv">
        <title>Comparative genomics of Cryptococcus and Kwoniella reveals pathogenesis evolution and contrasting karyotype dynamics via intercentromeric recombination or chromosome fusion.</title>
        <authorList>
            <person name="Coelho M.A."/>
            <person name="David-Palma M."/>
            <person name="Shea T."/>
            <person name="Bowers K."/>
            <person name="McGinley-Smith S."/>
            <person name="Mohammad A.W."/>
            <person name="Gnirke A."/>
            <person name="Yurkov A.M."/>
            <person name="Nowrousian M."/>
            <person name="Sun S."/>
            <person name="Cuomo C.A."/>
            <person name="Heitman J."/>
        </authorList>
    </citation>
    <scope>NUCLEOTIDE SEQUENCE [LARGE SCALE GENOMIC DNA]</scope>
    <source>
        <strain evidence="2 3">CBS 13917</strain>
    </source>
</reference>
<dbReference type="KEGG" id="kne:92177850"/>
<sequence>MPYPRPSHTIELTIPHILTDVQFDELEDLAFHQFEDKLDAWPISLKITSSLEESSTSTTTTSSTDHDPSTPPDEGSPSADGEGGDVKRNETTTISIATSTEWDVESEEKVREIVRKLLIEIMGGG</sequence>
<organism evidence="2 3">
    <name type="scientific">Kwoniella newhampshirensis</name>
    <dbReference type="NCBI Taxonomy" id="1651941"/>
    <lineage>
        <taxon>Eukaryota</taxon>
        <taxon>Fungi</taxon>
        <taxon>Dikarya</taxon>
        <taxon>Basidiomycota</taxon>
        <taxon>Agaricomycotina</taxon>
        <taxon>Tremellomycetes</taxon>
        <taxon>Tremellales</taxon>
        <taxon>Cryptococcaceae</taxon>
        <taxon>Kwoniella</taxon>
    </lineage>
</organism>
<dbReference type="Proteomes" id="UP001388673">
    <property type="component" value="Unassembled WGS sequence"/>
</dbReference>
<dbReference type="AlphaFoldDB" id="A0AAW0Z759"/>
<accession>A0AAW0Z759</accession>
<comment type="caution">
    <text evidence="2">The sequence shown here is derived from an EMBL/GenBank/DDBJ whole genome shotgun (WGS) entry which is preliminary data.</text>
</comment>
<feature type="compositionally biased region" description="Low complexity" evidence="1">
    <location>
        <begin position="49"/>
        <end position="63"/>
    </location>
</feature>
<dbReference type="GeneID" id="92177850"/>
<dbReference type="EMBL" id="JBCAWK010000001">
    <property type="protein sequence ID" value="KAK8870020.1"/>
    <property type="molecule type" value="Genomic_DNA"/>
</dbReference>
<dbReference type="RefSeq" id="XP_066806266.1">
    <property type="nucleotide sequence ID" value="XM_066943724.1"/>
</dbReference>
<protein>
    <submittedName>
        <fullName evidence="2">Uncharacterized protein</fullName>
    </submittedName>
</protein>
<keyword evidence="3" id="KW-1185">Reference proteome</keyword>
<name>A0AAW0Z759_9TREE</name>